<dbReference type="InterPro" id="IPR017871">
    <property type="entry name" value="ABC_transporter-like_CS"/>
</dbReference>
<organism evidence="7 8">
    <name type="scientific">Amycolatopsis marina</name>
    <dbReference type="NCBI Taxonomy" id="490629"/>
    <lineage>
        <taxon>Bacteria</taxon>
        <taxon>Bacillati</taxon>
        <taxon>Actinomycetota</taxon>
        <taxon>Actinomycetes</taxon>
        <taxon>Pseudonocardiales</taxon>
        <taxon>Pseudonocardiaceae</taxon>
        <taxon>Amycolatopsis</taxon>
    </lineage>
</organism>
<evidence type="ECO:0000313" key="8">
    <source>
        <dbReference type="Proteomes" id="UP000243799"/>
    </source>
</evidence>
<protein>
    <submittedName>
        <fullName evidence="7">Amino acid/amide ABC transporter ATP-binding protein 2, HAAT family</fullName>
    </submittedName>
</protein>
<keyword evidence="2" id="KW-0813">Transport</keyword>
<dbReference type="PANTHER" id="PTHR43820">
    <property type="entry name" value="HIGH-AFFINITY BRANCHED-CHAIN AMINO ACID TRANSPORT ATP-BINDING PROTEIN LIVF"/>
    <property type="match status" value="1"/>
</dbReference>
<dbReference type="Proteomes" id="UP000243799">
    <property type="component" value="Unassembled WGS sequence"/>
</dbReference>
<dbReference type="PROSITE" id="PS00211">
    <property type="entry name" value="ABC_TRANSPORTER_1"/>
    <property type="match status" value="1"/>
</dbReference>
<dbReference type="AlphaFoldDB" id="A0A1I0VRM4"/>
<dbReference type="PANTHER" id="PTHR43820:SF4">
    <property type="entry name" value="HIGH-AFFINITY BRANCHED-CHAIN AMINO ACID TRANSPORT ATP-BINDING PROTEIN LIVF"/>
    <property type="match status" value="1"/>
</dbReference>
<gene>
    <name evidence="7" type="ORF">SAMN05216266_101447</name>
</gene>
<dbReference type="InterPro" id="IPR027417">
    <property type="entry name" value="P-loop_NTPase"/>
</dbReference>
<keyword evidence="3" id="KW-0547">Nucleotide-binding</keyword>
<keyword evidence="4 7" id="KW-0067">ATP-binding</keyword>
<dbReference type="GO" id="GO:0016887">
    <property type="term" value="F:ATP hydrolysis activity"/>
    <property type="evidence" value="ECO:0007669"/>
    <property type="project" value="InterPro"/>
</dbReference>
<keyword evidence="5" id="KW-0029">Amino-acid transport</keyword>
<evidence type="ECO:0000256" key="1">
    <source>
        <dbReference type="ARBA" id="ARBA00005417"/>
    </source>
</evidence>
<dbReference type="InterPro" id="IPR003439">
    <property type="entry name" value="ABC_transporter-like_ATP-bd"/>
</dbReference>
<dbReference type="GO" id="GO:0015807">
    <property type="term" value="P:L-amino acid transport"/>
    <property type="evidence" value="ECO:0007669"/>
    <property type="project" value="TreeGrafter"/>
</dbReference>
<dbReference type="RefSeq" id="WP_091668606.1">
    <property type="nucleotide sequence ID" value="NZ_FOKG01000001.1"/>
</dbReference>
<proteinExistence type="inferred from homology"/>
<dbReference type="SMART" id="SM00382">
    <property type="entry name" value="AAA"/>
    <property type="match status" value="1"/>
</dbReference>
<dbReference type="CDD" id="cd03224">
    <property type="entry name" value="ABC_TM1139_LivF_branched"/>
    <property type="match status" value="1"/>
</dbReference>
<dbReference type="PROSITE" id="PS50893">
    <property type="entry name" value="ABC_TRANSPORTER_2"/>
    <property type="match status" value="1"/>
</dbReference>
<accession>A0A1I0VRM4</accession>
<evidence type="ECO:0000256" key="3">
    <source>
        <dbReference type="ARBA" id="ARBA00022741"/>
    </source>
</evidence>
<evidence type="ECO:0000256" key="5">
    <source>
        <dbReference type="ARBA" id="ARBA00022970"/>
    </source>
</evidence>
<dbReference type="SUPFAM" id="SSF52540">
    <property type="entry name" value="P-loop containing nucleoside triphosphate hydrolases"/>
    <property type="match status" value="1"/>
</dbReference>
<dbReference type="Gene3D" id="3.40.50.300">
    <property type="entry name" value="P-loop containing nucleotide triphosphate hydrolases"/>
    <property type="match status" value="1"/>
</dbReference>
<evidence type="ECO:0000256" key="4">
    <source>
        <dbReference type="ARBA" id="ARBA00022840"/>
    </source>
</evidence>
<dbReference type="InterPro" id="IPR052156">
    <property type="entry name" value="BCAA_Transport_ATP-bd_LivF"/>
</dbReference>
<dbReference type="Pfam" id="PF00005">
    <property type="entry name" value="ABC_tran"/>
    <property type="match status" value="1"/>
</dbReference>
<dbReference type="InterPro" id="IPR003593">
    <property type="entry name" value="AAA+_ATPase"/>
</dbReference>
<evidence type="ECO:0000259" key="6">
    <source>
        <dbReference type="PROSITE" id="PS50893"/>
    </source>
</evidence>
<dbReference type="STRING" id="490629.SAMN05216266_101447"/>
<keyword evidence="8" id="KW-1185">Reference proteome</keyword>
<dbReference type="EMBL" id="FOKG01000001">
    <property type="protein sequence ID" value="SFA79035.1"/>
    <property type="molecule type" value="Genomic_DNA"/>
</dbReference>
<evidence type="ECO:0000256" key="2">
    <source>
        <dbReference type="ARBA" id="ARBA00022448"/>
    </source>
</evidence>
<dbReference type="GO" id="GO:0005524">
    <property type="term" value="F:ATP binding"/>
    <property type="evidence" value="ECO:0007669"/>
    <property type="project" value="UniProtKB-KW"/>
</dbReference>
<comment type="similarity">
    <text evidence="1">Belongs to the ABC transporter superfamily.</text>
</comment>
<dbReference type="OrthoDB" id="9776369at2"/>
<sequence length="290" mass="30914">MGNRSAPAAHAATTERPVPTPAALSVNNVEVVYEDVVLVLRGLSLQVDAGSIVALLGANGAGKTTLLRAVTGLLSPHRGKITKGSVRLDEEDITGADPADVVRRGIAQVMEGRRIFAEITVDENLRTGAYTRRSRAEVRESYARVMDLFPALAGRRKSVAGYLSGGEQQMVAIGRALMAAPRLLLLDEPSLGLAPKMVEQVRDIVVQINAQGTSVLLVEQNATMALSIAHSGYVLETGKVVKDGPASELLADSDIREFYLGTATGAGDSVGERRSLADVKSYRRKKRWSA</sequence>
<dbReference type="GO" id="GO:0015658">
    <property type="term" value="F:branched-chain amino acid transmembrane transporter activity"/>
    <property type="evidence" value="ECO:0007669"/>
    <property type="project" value="TreeGrafter"/>
</dbReference>
<reference evidence="8" key="1">
    <citation type="submission" date="2016-10" db="EMBL/GenBank/DDBJ databases">
        <authorList>
            <person name="Varghese N."/>
            <person name="Submissions S."/>
        </authorList>
    </citation>
    <scope>NUCLEOTIDE SEQUENCE [LARGE SCALE GENOMIC DNA]</scope>
    <source>
        <strain evidence="8">CGMCC 4.3568</strain>
    </source>
</reference>
<evidence type="ECO:0000313" key="7">
    <source>
        <dbReference type="EMBL" id="SFA79035.1"/>
    </source>
</evidence>
<feature type="domain" description="ABC transporter" evidence="6">
    <location>
        <begin position="24"/>
        <end position="262"/>
    </location>
</feature>
<name>A0A1I0VRM4_9PSEU</name>